<proteinExistence type="predicted"/>
<dbReference type="PANTHER" id="PTHR37981:SF1">
    <property type="entry name" value="SGNH HYDROLASE-TYPE ESTERASE DOMAIN-CONTAINING PROTEIN"/>
    <property type="match status" value="1"/>
</dbReference>
<keyword evidence="1" id="KW-0732">Signal</keyword>
<dbReference type="SUPFAM" id="SSF52266">
    <property type="entry name" value="SGNH hydrolase"/>
    <property type="match status" value="1"/>
</dbReference>
<dbReference type="Proteomes" id="UP001446871">
    <property type="component" value="Unassembled WGS sequence"/>
</dbReference>
<name>A0ABR1W4D4_9PEZI</name>
<feature type="chain" id="PRO_5045751655" evidence="1">
    <location>
        <begin position="21"/>
        <end position="452"/>
    </location>
</feature>
<dbReference type="EMBL" id="JAQQWM010000002">
    <property type="protein sequence ID" value="KAK8077917.1"/>
    <property type="molecule type" value="Genomic_DNA"/>
</dbReference>
<dbReference type="InterPro" id="IPR036514">
    <property type="entry name" value="SGNH_hydro_sf"/>
</dbReference>
<evidence type="ECO:0000256" key="1">
    <source>
        <dbReference type="SAM" id="SignalP"/>
    </source>
</evidence>
<keyword evidence="3" id="KW-1185">Reference proteome</keyword>
<evidence type="ECO:0000313" key="2">
    <source>
        <dbReference type="EMBL" id="KAK8077917.1"/>
    </source>
</evidence>
<comment type="caution">
    <text evidence="2">The sequence shown here is derived from an EMBL/GenBank/DDBJ whole genome shotgun (WGS) entry which is preliminary data.</text>
</comment>
<organism evidence="2 3">
    <name type="scientific">Apiospora saccharicola</name>
    <dbReference type="NCBI Taxonomy" id="335842"/>
    <lineage>
        <taxon>Eukaryota</taxon>
        <taxon>Fungi</taxon>
        <taxon>Dikarya</taxon>
        <taxon>Ascomycota</taxon>
        <taxon>Pezizomycotina</taxon>
        <taxon>Sordariomycetes</taxon>
        <taxon>Xylariomycetidae</taxon>
        <taxon>Amphisphaeriales</taxon>
        <taxon>Apiosporaceae</taxon>
        <taxon>Apiospora</taxon>
    </lineage>
</organism>
<evidence type="ECO:0000313" key="3">
    <source>
        <dbReference type="Proteomes" id="UP001446871"/>
    </source>
</evidence>
<dbReference type="CDD" id="cd01823">
    <property type="entry name" value="SEST_like"/>
    <property type="match status" value="1"/>
</dbReference>
<sequence length="452" mass="49500">MRFSAYRTATALALAWRVSAVPFGETSSYGSLSMNRLFGRESHELFDPADLSFITKMAAVGDSYSAGIGAGERLGAAYEIVDPASDHDCSRYDEAYPYLVNTDGRLGDDPSKRKFQFKSCSGAVIKDVVEKQIPTLDYNQQVILVSAGGNDAELTNILNQCIFQWASLTNFQVVLVKAQAKLNEWGWAINYDFGPVARGCDGQLDYSEKIINSDAFRDGLENVVWAAKTRLASTGMVFWTGYAKFWGEDMDPACDKVSWSAWVLDKAYLTSGRRKRMNDLVDTVNSKIAAAVRQAGPSFEFVNYDHHLTGGRFCEPGVDEGSQENQNFREGLMFFEMNGLDLLGQNPWKRSEDPLAGGTVEESQNVFAQITLLADPDAKLAGEGQMSSTSFNGTAADFTTQEIADNVPRLIPDGSAQRMLDPAVPTPPAISPSARLGVDHQIVILAISVHIM</sequence>
<accession>A0ABR1W4D4</accession>
<dbReference type="Gene3D" id="3.40.50.1110">
    <property type="entry name" value="SGNH hydrolase"/>
    <property type="match status" value="1"/>
</dbReference>
<protein>
    <submittedName>
        <fullName evidence="2">Lipolytic G-D-S-L family</fullName>
    </submittedName>
</protein>
<reference evidence="2 3" key="1">
    <citation type="submission" date="2023-01" db="EMBL/GenBank/DDBJ databases">
        <title>Analysis of 21 Apiospora genomes using comparative genomics revels a genus with tremendous synthesis potential of carbohydrate active enzymes and secondary metabolites.</title>
        <authorList>
            <person name="Sorensen T."/>
        </authorList>
    </citation>
    <scope>NUCLEOTIDE SEQUENCE [LARGE SCALE GENOMIC DNA]</scope>
    <source>
        <strain evidence="2 3">CBS 83171</strain>
    </source>
</reference>
<dbReference type="InterPro" id="IPR037460">
    <property type="entry name" value="SEST-like"/>
</dbReference>
<dbReference type="PANTHER" id="PTHR37981">
    <property type="entry name" value="LIPASE 2"/>
    <property type="match status" value="1"/>
</dbReference>
<gene>
    <name evidence="2" type="ORF">PG996_004087</name>
</gene>
<feature type="signal peptide" evidence="1">
    <location>
        <begin position="1"/>
        <end position="20"/>
    </location>
</feature>